<keyword evidence="5" id="KW-1185">Reference proteome</keyword>
<evidence type="ECO:0000313" key="5">
    <source>
        <dbReference type="Proteomes" id="UP000186277"/>
    </source>
</evidence>
<keyword evidence="2" id="KW-0229">DNA integration</keyword>
<sequence length="126" mass="14425">MKLTARQVDTAKPKEKPYKLADGGELYLLVNPNGSRYWRLKYRIAGKEKLLALGVYPEISLAEARTKRNDARKKLSDGNDPIEEKRAEKAAKIFAVSNSFESIAIEWHDYNVPTGQKDMPKIFWNI</sequence>
<dbReference type="InterPro" id="IPR050808">
    <property type="entry name" value="Phage_Integrase"/>
</dbReference>
<evidence type="ECO:0000256" key="2">
    <source>
        <dbReference type="ARBA" id="ARBA00022908"/>
    </source>
</evidence>
<evidence type="ECO:0000259" key="3">
    <source>
        <dbReference type="Pfam" id="PF13356"/>
    </source>
</evidence>
<evidence type="ECO:0000256" key="1">
    <source>
        <dbReference type="ARBA" id="ARBA00008857"/>
    </source>
</evidence>
<comment type="caution">
    <text evidence="4">The sequence shown here is derived from an EMBL/GenBank/DDBJ whole genome shotgun (WGS) entry which is preliminary data.</text>
</comment>
<dbReference type="InterPro" id="IPR038488">
    <property type="entry name" value="Integrase_DNA-bd_sf"/>
</dbReference>
<dbReference type="InterPro" id="IPR025166">
    <property type="entry name" value="Integrase_DNA_bind_dom"/>
</dbReference>
<dbReference type="AlphaFoldDB" id="A0A1Q5U5Q1"/>
<dbReference type="PANTHER" id="PTHR30629:SF2">
    <property type="entry name" value="PROPHAGE INTEGRASE INTS-RELATED"/>
    <property type="match status" value="1"/>
</dbReference>
<protein>
    <submittedName>
        <fullName evidence="4">Integrase</fullName>
    </submittedName>
</protein>
<feature type="domain" description="Integrase DNA-binding" evidence="3">
    <location>
        <begin position="3"/>
        <end position="88"/>
    </location>
</feature>
<accession>A0A1Q5U5Q1</accession>
<gene>
    <name evidence="4" type="ORF">Xentx_01195</name>
</gene>
<proteinExistence type="inferred from homology"/>
<dbReference type="Proteomes" id="UP000186277">
    <property type="component" value="Unassembled WGS sequence"/>
</dbReference>
<dbReference type="Pfam" id="PF13356">
    <property type="entry name" value="Arm-DNA-bind_3"/>
    <property type="match status" value="1"/>
</dbReference>
<comment type="similarity">
    <text evidence="1">Belongs to the 'phage' integrase family.</text>
</comment>
<evidence type="ECO:0000313" key="4">
    <source>
        <dbReference type="EMBL" id="OKP07800.1"/>
    </source>
</evidence>
<dbReference type="PANTHER" id="PTHR30629">
    <property type="entry name" value="PROPHAGE INTEGRASE"/>
    <property type="match status" value="1"/>
</dbReference>
<organism evidence="4 5">
    <name type="scientific">Xenorhabdus thuongxuanensis</name>
    <dbReference type="NCBI Taxonomy" id="1873484"/>
    <lineage>
        <taxon>Bacteria</taxon>
        <taxon>Pseudomonadati</taxon>
        <taxon>Pseudomonadota</taxon>
        <taxon>Gammaproteobacteria</taxon>
        <taxon>Enterobacterales</taxon>
        <taxon>Morganellaceae</taxon>
        <taxon>Xenorhabdus</taxon>
    </lineage>
</organism>
<dbReference type="Gene3D" id="3.30.160.390">
    <property type="entry name" value="Integrase, DNA-binding domain"/>
    <property type="match status" value="1"/>
</dbReference>
<dbReference type="GO" id="GO:0015074">
    <property type="term" value="P:DNA integration"/>
    <property type="evidence" value="ECO:0007669"/>
    <property type="project" value="UniProtKB-KW"/>
</dbReference>
<reference evidence="4 5" key="1">
    <citation type="submission" date="2016-09" db="EMBL/GenBank/DDBJ databases">
        <title>Xenorhabdus thuongxuanensis sp. nov. and Xenorhabdus eapokensis sp. nov., isolated from Steinernema species.</title>
        <authorList>
            <person name="Kaempfer P."/>
            <person name="Tobias N.J."/>
            <person name="Phan Ke L."/>
            <person name="Bode H.B."/>
            <person name="Glaeser S.P."/>
        </authorList>
    </citation>
    <scope>NUCLEOTIDE SEQUENCE [LARGE SCALE GENOMIC DNA]</scope>
    <source>
        <strain evidence="4 5">30TX1</strain>
    </source>
</reference>
<dbReference type="EMBL" id="MKGR01000006">
    <property type="protein sequence ID" value="OKP07800.1"/>
    <property type="molecule type" value="Genomic_DNA"/>
</dbReference>
<name>A0A1Q5U5Q1_9GAMM</name>